<dbReference type="OrthoDB" id="5120525at2"/>
<dbReference type="RefSeq" id="WP_107844372.1">
    <property type="nucleotide sequence ID" value="NZ_QBKS01000001.1"/>
</dbReference>
<dbReference type="EMBL" id="QBKS01000001">
    <property type="protein sequence ID" value="PTX56150.1"/>
    <property type="molecule type" value="Genomic_DNA"/>
</dbReference>
<dbReference type="GO" id="GO:0010181">
    <property type="term" value="F:FMN binding"/>
    <property type="evidence" value="ECO:0007669"/>
    <property type="project" value="InterPro"/>
</dbReference>
<name>A0A2T6BJB3_9RHOB</name>
<feature type="domain" description="Pyridoxamine 5'-phosphate oxidase Alr4036 family FMN-binding" evidence="1">
    <location>
        <begin position="22"/>
        <end position="102"/>
    </location>
</feature>
<evidence type="ECO:0000313" key="3">
    <source>
        <dbReference type="Proteomes" id="UP000243978"/>
    </source>
</evidence>
<dbReference type="AlphaFoldDB" id="A0A2T6BJB3"/>
<dbReference type="Pfam" id="PF12766">
    <property type="entry name" value="Pyridox_oxase_2"/>
    <property type="match status" value="1"/>
</dbReference>
<dbReference type="Proteomes" id="UP000243978">
    <property type="component" value="Unassembled WGS sequence"/>
</dbReference>
<accession>A0A2T6BJB3</accession>
<evidence type="ECO:0000259" key="1">
    <source>
        <dbReference type="Pfam" id="PF12766"/>
    </source>
</evidence>
<dbReference type="InterPro" id="IPR012349">
    <property type="entry name" value="Split_barrel_FMN-bd"/>
</dbReference>
<comment type="caution">
    <text evidence="2">The sequence shown here is derived from an EMBL/GenBank/DDBJ whole genome shotgun (WGS) entry which is preliminary data.</text>
</comment>
<organism evidence="2 3">
    <name type="scientific">Litoreibacter ponti</name>
    <dbReference type="NCBI Taxonomy" id="1510457"/>
    <lineage>
        <taxon>Bacteria</taxon>
        <taxon>Pseudomonadati</taxon>
        <taxon>Pseudomonadota</taxon>
        <taxon>Alphaproteobacteria</taxon>
        <taxon>Rhodobacterales</taxon>
        <taxon>Roseobacteraceae</taxon>
        <taxon>Litoreibacter</taxon>
    </lineage>
</organism>
<gene>
    <name evidence="2" type="ORF">C8N43_0801</name>
</gene>
<dbReference type="Gene3D" id="2.30.110.10">
    <property type="entry name" value="Electron Transport, Fmn-binding Protein, Chain A"/>
    <property type="match status" value="1"/>
</dbReference>
<proteinExistence type="predicted"/>
<reference evidence="2 3" key="1">
    <citation type="submission" date="2018-04" db="EMBL/GenBank/DDBJ databases">
        <title>Genomic Encyclopedia of Archaeal and Bacterial Type Strains, Phase II (KMG-II): from individual species to whole genera.</title>
        <authorList>
            <person name="Goeker M."/>
        </authorList>
    </citation>
    <scope>NUCLEOTIDE SEQUENCE [LARGE SCALE GENOMIC DNA]</scope>
    <source>
        <strain evidence="2 3">DSM 100977</strain>
    </source>
</reference>
<protein>
    <submittedName>
        <fullName evidence="2">Pyridoxamine 5'-phosphate oxidase-like protein</fullName>
    </submittedName>
</protein>
<dbReference type="InterPro" id="IPR024624">
    <property type="entry name" value="Pyridox_Oxase_Alr4036_FMN-bd"/>
</dbReference>
<dbReference type="SUPFAM" id="SSF50475">
    <property type="entry name" value="FMN-binding split barrel"/>
    <property type="match status" value="1"/>
</dbReference>
<evidence type="ECO:0000313" key="2">
    <source>
        <dbReference type="EMBL" id="PTX56150.1"/>
    </source>
</evidence>
<sequence length="184" mass="20513">MSDPADLQVFLRLAWQRLGRGVADRRAAARNITFATVSPEGLPEVRTVVLRAASQEDATLEVHTDPHTAKIAALRATPYAELQVWDPSPRLQIRARARVEIVTGPKADARWQKVPDPARQSYGTQPTPGTAIDGPFDYEKPGLRDGFAVLICHLEHIDLVELQERHRRAVFVARDGWAGRWVSP</sequence>
<keyword evidence="3" id="KW-1185">Reference proteome</keyword>